<reference evidence="1" key="2">
    <citation type="submission" date="2020-05" db="UniProtKB">
        <authorList>
            <consortium name="EnsemblMetazoa"/>
        </authorList>
    </citation>
    <scope>IDENTIFICATION</scope>
    <source>
        <strain evidence="1">IAEA</strain>
    </source>
</reference>
<protein>
    <submittedName>
        <fullName evidence="1">Uncharacterized protein</fullName>
    </submittedName>
</protein>
<dbReference type="VEuPathDB" id="VectorBase:GPPI027313"/>
<organism evidence="1 2">
    <name type="scientific">Glossina palpalis gambiensis</name>
    <dbReference type="NCBI Taxonomy" id="67801"/>
    <lineage>
        <taxon>Eukaryota</taxon>
        <taxon>Metazoa</taxon>
        <taxon>Ecdysozoa</taxon>
        <taxon>Arthropoda</taxon>
        <taxon>Hexapoda</taxon>
        <taxon>Insecta</taxon>
        <taxon>Pterygota</taxon>
        <taxon>Neoptera</taxon>
        <taxon>Endopterygota</taxon>
        <taxon>Diptera</taxon>
        <taxon>Brachycera</taxon>
        <taxon>Muscomorpha</taxon>
        <taxon>Hippoboscoidea</taxon>
        <taxon>Glossinidae</taxon>
        <taxon>Glossina</taxon>
    </lineage>
</organism>
<dbReference type="Proteomes" id="UP000092460">
    <property type="component" value="Unassembled WGS sequence"/>
</dbReference>
<sequence>MLLFLHREKARPIMAVHHDINLPPFTPAQLNHTFPTLCSCNAQNTINGCCTHMEFAAKDQPIYSIISNQFINMMASIKHGLYELECDVKRVCRGNTANVMVKKIQNIKSLQQMLLYSVQSIKSRFWF</sequence>
<dbReference type="EnsemblMetazoa" id="GPPI027313-RA">
    <property type="protein sequence ID" value="GPPI027313-PA"/>
    <property type="gene ID" value="GPPI027313"/>
</dbReference>
<name>A0A1B0BEE5_9MUSC</name>
<keyword evidence="2" id="KW-1185">Reference proteome</keyword>
<evidence type="ECO:0000313" key="2">
    <source>
        <dbReference type="Proteomes" id="UP000092460"/>
    </source>
</evidence>
<reference evidence="2" key="1">
    <citation type="submission" date="2015-01" db="EMBL/GenBank/DDBJ databases">
        <authorList>
            <person name="Aksoy S."/>
            <person name="Warren W."/>
            <person name="Wilson R.K."/>
        </authorList>
    </citation>
    <scope>NUCLEOTIDE SEQUENCE [LARGE SCALE GENOMIC DNA]</scope>
    <source>
        <strain evidence="2">IAEA</strain>
    </source>
</reference>
<dbReference type="AlphaFoldDB" id="A0A1B0BEE5"/>
<dbReference type="EMBL" id="JXJN01012868">
    <property type="status" value="NOT_ANNOTATED_CDS"/>
    <property type="molecule type" value="Genomic_DNA"/>
</dbReference>
<proteinExistence type="predicted"/>
<accession>A0A1B0BEE5</accession>
<evidence type="ECO:0000313" key="1">
    <source>
        <dbReference type="EnsemblMetazoa" id="GPPI027313-PA"/>
    </source>
</evidence>